<dbReference type="Pfam" id="PF22091">
    <property type="entry name" value="DUF6941"/>
    <property type="match status" value="1"/>
</dbReference>
<evidence type="ECO:0000313" key="1">
    <source>
        <dbReference type="EMBL" id="MEJ2869774.1"/>
    </source>
</evidence>
<accession>A0ABU8MS16</accession>
<name>A0ABU8MS16_9PSEU</name>
<proteinExistence type="predicted"/>
<keyword evidence="2" id="KW-1185">Reference proteome</keyword>
<organism evidence="1 2">
    <name type="scientific">Actinomycetospora aurantiaca</name>
    <dbReference type="NCBI Taxonomy" id="3129233"/>
    <lineage>
        <taxon>Bacteria</taxon>
        <taxon>Bacillati</taxon>
        <taxon>Actinomycetota</taxon>
        <taxon>Actinomycetes</taxon>
        <taxon>Pseudonocardiales</taxon>
        <taxon>Pseudonocardiaceae</taxon>
        <taxon>Actinomycetospora</taxon>
    </lineage>
</organism>
<reference evidence="1 2" key="1">
    <citation type="submission" date="2024-03" db="EMBL/GenBank/DDBJ databases">
        <title>Actinomycetospora sp. OC33-EN08, a novel actinomycete isolated from wild orchid (Aerides multiflora).</title>
        <authorList>
            <person name="Suriyachadkun C."/>
        </authorList>
    </citation>
    <scope>NUCLEOTIDE SEQUENCE [LARGE SCALE GENOMIC DNA]</scope>
    <source>
        <strain evidence="1 2">OC33-EN08</strain>
    </source>
</reference>
<gene>
    <name evidence="1" type="ORF">WCD74_18545</name>
</gene>
<sequence length="141" mass="14591">MASPVQASLILCDAATAEPTSGKVNMLGAGWSVTSSPTGPQAVAVLIKIPWDRTNQQIPLRLQLMTTDGAPVRLEQAEGDGRVGAEAHVEAGRPPGTAPGSHISAAFVLNVAPLPLPAGRYEWRLEIDGDTVAVADFTALA</sequence>
<comment type="caution">
    <text evidence="1">The sequence shown here is derived from an EMBL/GenBank/DDBJ whole genome shotgun (WGS) entry which is preliminary data.</text>
</comment>
<dbReference type="InterPro" id="IPR054221">
    <property type="entry name" value="DUF6941"/>
</dbReference>
<dbReference type="Proteomes" id="UP001385809">
    <property type="component" value="Unassembled WGS sequence"/>
</dbReference>
<dbReference type="EMBL" id="JBBEGN010000009">
    <property type="protein sequence ID" value="MEJ2869774.1"/>
    <property type="molecule type" value="Genomic_DNA"/>
</dbReference>
<dbReference type="RefSeq" id="WP_337696352.1">
    <property type="nucleotide sequence ID" value="NZ_JBBEGN010000009.1"/>
</dbReference>
<protein>
    <submittedName>
        <fullName evidence="1">Uncharacterized protein</fullName>
    </submittedName>
</protein>
<evidence type="ECO:0000313" key="2">
    <source>
        <dbReference type="Proteomes" id="UP001385809"/>
    </source>
</evidence>